<dbReference type="InterPro" id="IPR001680">
    <property type="entry name" value="WD40_rpt"/>
</dbReference>
<dbReference type="PANTHER" id="PTHR15722">
    <property type="entry name" value="IFT140/172-RELATED"/>
    <property type="match status" value="1"/>
</dbReference>
<keyword evidence="6" id="KW-0969">Cilium</keyword>
<dbReference type="EMBL" id="BEGY01000026">
    <property type="protein sequence ID" value="GAX77698.1"/>
    <property type="molecule type" value="Genomic_DNA"/>
</dbReference>
<dbReference type="InterPro" id="IPR015943">
    <property type="entry name" value="WD40/YVTN_repeat-like_dom_sf"/>
</dbReference>
<feature type="domain" description="IFT80/172/WDR35 TPR" evidence="9">
    <location>
        <begin position="657"/>
        <end position="786"/>
    </location>
</feature>
<dbReference type="InterPro" id="IPR036322">
    <property type="entry name" value="WD40_repeat_dom_sf"/>
</dbReference>
<evidence type="ECO:0000256" key="4">
    <source>
        <dbReference type="ARBA" id="ARBA00022737"/>
    </source>
</evidence>
<evidence type="ECO:0000256" key="6">
    <source>
        <dbReference type="ARBA" id="ARBA00023069"/>
    </source>
</evidence>
<dbReference type="STRING" id="1157962.A0A250X3P9"/>
<keyword evidence="3" id="KW-0853">WD repeat</keyword>
<dbReference type="OrthoDB" id="2186662at2759"/>
<feature type="domain" description="IF140/IFT172/WDR19 TPR" evidence="10">
    <location>
        <begin position="935"/>
        <end position="1054"/>
    </location>
</feature>
<dbReference type="Pfam" id="PF00400">
    <property type="entry name" value="WD40"/>
    <property type="match status" value="2"/>
</dbReference>
<dbReference type="FunFam" id="1.25.40.470:FF:000012">
    <property type="entry name" value="intraflagellar transport protein 172 homolog"/>
    <property type="match status" value="1"/>
</dbReference>
<evidence type="ECO:0000256" key="7">
    <source>
        <dbReference type="ARBA" id="ARBA00023273"/>
    </source>
</evidence>
<reference evidence="11 12" key="1">
    <citation type="submission" date="2017-08" db="EMBL/GenBank/DDBJ databases">
        <title>Acidophilic green algal genome provides insights into adaptation to an acidic environment.</title>
        <authorList>
            <person name="Hirooka S."/>
            <person name="Hirose Y."/>
            <person name="Kanesaki Y."/>
            <person name="Higuchi S."/>
            <person name="Fujiwara T."/>
            <person name="Onuma R."/>
            <person name="Era A."/>
            <person name="Ohbayashi R."/>
            <person name="Uzuka A."/>
            <person name="Nozaki H."/>
            <person name="Yoshikawa H."/>
            <person name="Miyagishima S.Y."/>
        </authorList>
    </citation>
    <scope>NUCLEOTIDE SEQUENCE [LARGE SCALE GENOMIC DNA]</scope>
    <source>
        <strain evidence="11 12">NIES-2499</strain>
    </source>
</reference>
<dbReference type="InterPro" id="IPR056168">
    <property type="entry name" value="TPR_IF140/IFT172/WDR19"/>
</dbReference>
<dbReference type="InterPro" id="IPR056157">
    <property type="entry name" value="TPR_IFT80_172_dom"/>
</dbReference>
<comment type="subcellular location">
    <subcellularLocation>
        <location evidence="1">Cell projection</location>
        <location evidence="1">Cilium</location>
    </subcellularLocation>
</comment>
<dbReference type="PANTHER" id="PTHR15722:SF2">
    <property type="entry name" value="INTRAFLAGELLAR TRANSPORT PROTEIN 172 HOMOLOG"/>
    <property type="match status" value="1"/>
</dbReference>
<evidence type="ECO:0000256" key="3">
    <source>
        <dbReference type="ARBA" id="ARBA00022574"/>
    </source>
</evidence>
<proteinExistence type="inferred from homology"/>
<dbReference type="GO" id="GO:0036064">
    <property type="term" value="C:ciliary basal body"/>
    <property type="evidence" value="ECO:0007669"/>
    <property type="project" value="TreeGrafter"/>
</dbReference>
<keyword evidence="12" id="KW-1185">Reference proteome</keyword>
<dbReference type="Pfam" id="PF24762">
    <property type="entry name" value="TPR_IF140-IFT172"/>
    <property type="match status" value="2"/>
</dbReference>
<dbReference type="Gene3D" id="2.130.10.10">
    <property type="entry name" value="YVTN repeat-like/Quinoprotein amine dehydrogenase"/>
    <property type="match status" value="2"/>
</dbReference>
<name>A0A250X3P9_9CHLO</name>
<sequence>MQLRFFKNVLPPSDGLQKVTSLTWAPNNGKLAAVTTDKVVYLFDDVGERKDKFKTKPADAATMPNYVVRTMAFSPDSSKLAIAQSDNIVFVYRIGEAWTDKKSICNKFPQSTPVTSLIWPRGREDVVFGLSDGKVKLGQLKTNKPLTMYAHPEGSYVVSLASSPDGHAIISGHLDGSVYKFTFPSEDGSHSQGIGHVQLITHSCVPYALGWGNAIAMAGNDCRVVFYDERGRELQVYDYGLEETKKDDGKREDTVREFSSCAFNPSGETVVFGAYNRFYIYTLSANRRSWDEVGMKFVENFYSVTAVSWKPDGSKLCVGSMTGTVDMYDACVKRHKYKGKFEFTYVSKSSVIVKELKSSKRIVLKSVFGWEITKINIYKDRYLVARTDNTLLLGDLETCKLSEVEWRGDGDEKFIFDNESVCIVYFSGELTIVMYGKNAILGVCRTEHLHPTLISVVAQEGLVADGRGGPAEMRAITARFAYLIDLQTVRITDLLTSNNATLATINHDSKIDWLELNHRGTHLLFRDKKRHLNLFNIAKQERVTLLNYSGYVQWVPGSDVVVAQSRDNLCVWYSINTPDRVSMFPIKGELIDIERLNNRTEIIVNEGIQSVSYALDEQLIEALTLIQFGAAMGEQNFERAVRVLEPLELNPETEAQWMELSELALAQNQVVIAARCYAALGDIAKTRFLHRVVKMAASAASEFGGNGYDSNVVRSELCKLSGQWAAAENLLLAHGKVDETMGMYQEAHKWEDAIRVAESSRHPDADALKQRYYKWLLETSQEEMAGQVKEREGDYLGAISLYLKGGLPARAAQVVMQSHIQIDSALMESILSSLAKAGLFERAGELYEYLGRSQEALMAFRKGHAYRKAIDLSRREYPAEVIKVEEEWGDWLMTQKQMDAAINHFIEAGRSLKAIEAAIQCRQFSKAAGIIDFLDHQQAMPFYKRIAQHYESTGNTDEAERYYIKADMAMEAVEMYSRVGKWEAAQKVARGYLTDSEMKAFYRKKAREFEAGHKYKEAEKAYVQGEEYDMAINMYKKAKMYDQMIRLVQQYRKDNLAQAHLLVAQQLETEGNLREAEKHYTDAKDWKAAVQMYRSQTMWDDALRVAKVYGGVNASKQVAYAWAVSLGGDEGAVLLRKLGLLEQAIDYATESGAFVQAFELTRAGAKQKLPDVHLKYAMFLEDEGRFQEAEAEFIAAAKPREAVDMYIHNQDWDAAMRVGEQYDPSSVSDVLIAQARVAIERKQFTSAESLFLRAKRPELVLKMFRDQRMWHDALRIAEDYLPGKVAEIQMELASGANSGSGPAGGGGADIILAKARKHEQDNDYARAIETYLSVSTQHTDNLDTLQQCWEQAATLAMNYQRHRLHDVVSKVSQRLVGIQRCQAAGELNESVDDVQGAIRAYCAGQLFERARQLAGNNPTFNTYIDDQQNNYLVQSKAADELATRGGAMTQQAIDMFVQRDEWDKVHEAAARQGPDVSAMYAARHAERRFKQGEYGQAAETLAQHGISASPAYFQLYRDIASGVLSSSARERSTESEQSLKSMMFRLVNVLQTAPTIKKSEIEEFRRLYLASHYICLANMSRQAGLKDLAAMQLVSVLRYVGIVPADRAFYEAGVAMRDAGRLNMAFVLLNRFLDLCDAMDEPDSTSAALENADFASTDIPFDFHIPQRAYVTEDQREDVRNFILELSMDQSVEQVLSNRRCDQCGTATYEANLTCHNCKNKLEPCSVSGYPVASYDLVVSKQNGLDVIAIRDRWNQWVTAFRTCPVTEGAATPMY</sequence>
<evidence type="ECO:0000256" key="1">
    <source>
        <dbReference type="ARBA" id="ARBA00004138"/>
    </source>
</evidence>
<keyword evidence="2" id="KW-0217">Developmental protein</keyword>
<dbReference type="SMART" id="SM00320">
    <property type="entry name" value="WD40"/>
    <property type="match status" value="5"/>
</dbReference>
<feature type="domain" description="IF140/IFT172/WDR19 TPR" evidence="10">
    <location>
        <begin position="1059"/>
        <end position="1209"/>
    </location>
</feature>
<evidence type="ECO:0000256" key="8">
    <source>
        <dbReference type="ARBA" id="ARBA00038130"/>
    </source>
</evidence>
<dbReference type="SUPFAM" id="SSF48452">
    <property type="entry name" value="TPR-like"/>
    <property type="match status" value="1"/>
</dbReference>
<dbReference type="InterPro" id="IPR011990">
    <property type="entry name" value="TPR-like_helical_dom_sf"/>
</dbReference>
<evidence type="ECO:0000259" key="10">
    <source>
        <dbReference type="Pfam" id="PF24762"/>
    </source>
</evidence>
<comment type="caution">
    <text evidence="11">The sequence shown here is derived from an EMBL/GenBank/DDBJ whole genome shotgun (WGS) entry which is preliminary data.</text>
</comment>
<dbReference type="GO" id="GO:0042073">
    <property type="term" value="P:intraciliary transport"/>
    <property type="evidence" value="ECO:0007669"/>
    <property type="project" value="TreeGrafter"/>
</dbReference>
<keyword evidence="7" id="KW-0966">Cell projection</keyword>
<evidence type="ECO:0000256" key="2">
    <source>
        <dbReference type="ARBA" id="ARBA00022473"/>
    </source>
</evidence>
<protein>
    <submittedName>
        <fullName evidence="11">Uncharacterized protein</fullName>
    </submittedName>
</protein>
<dbReference type="Proteomes" id="UP000232323">
    <property type="component" value="Unassembled WGS sequence"/>
</dbReference>
<accession>A0A250X3P9</accession>
<dbReference type="SUPFAM" id="SSF50978">
    <property type="entry name" value="WD40 repeat-like"/>
    <property type="match status" value="1"/>
</dbReference>
<dbReference type="GO" id="GO:0030992">
    <property type="term" value="C:intraciliary transport particle B"/>
    <property type="evidence" value="ECO:0007669"/>
    <property type="project" value="TreeGrafter"/>
</dbReference>
<keyword evidence="5" id="KW-0802">TPR repeat</keyword>
<evidence type="ECO:0000256" key="5">
    <source>
        <dbReference type="ARBA" id="ARBA00022803"/>
    </source>
</evidence>
<gene>
    <name evidence="11" type="ORF">CEUSTIGMA_g5141.t1</name>
</gene>
<dbReference type="Gene3D" id="1.25.40.470">
    <property type="match status" value="4"/>
</dbReference>
<dbReference type="SUPFAM" id="SSF69322">
    <property type="entry name" value="Tricorn protease domain 2"/>
    <property type="match status" value="1"/>
</dbReference>
<comment type="similarity">
    <text evidence="8">Belongs to the IFT172 family.</text>
</comment>
<dbReference type="Pfam" id="PF23387">
    <property type="entry name" value="TPR_IFT80_172"/>
    <property type="match status" value="1"/>
</dbReference>
<evidence type="ECO:0000313" key="12">
    <source>
        <dbReference type="Proteomes" id="UP000232323"/>
    </source>
</evidence>
<keyword evidence="4" id="KW-0677">Repeat</keyword>
<organism evidence="11 12">
    <name type="scientific">Chlamydomonas eustigma</name>
    <dbReference type="NCBI Taxonomy" id="1157962"/>
    <lineage>
        <taxon>Eukaryota</taxon>
        <taxon>Viridiplantae</taxon>
        <taxon>Chlorophyta</taxon>
        <taxon>core chlorophytes</taxon>
        <taxon>Chlorophyceae</taxon>
        <taxon>CS clade</taxon>
        <taxon>Chlamydomonadales</taxon>
        <taxon>Chlamydomonadaceae</taxon>
        <taxon>Chlamydomonas</taxon>
    </lineage>
</organism>
<dbReference type="GO" id="GO:0005930">
    <property type="term" value="C:axoneme"/>
    <property type="evidence" value="ECO:0007669"/>
    <property type="project" value="TreeGrafter"/>
</dbReference>
<evidence type="ECO:0000313" key="11">
    <source>
        <dbReference type="EMBL" id="GAX77698.1"/>
    </source>
</evidence>
<evidence type="ECO:0000259" key="9">
    <source>
        <dbReference type="Pfam" id="PF23387"/>
    </source>
</evidence>